<evidence type="ECO:0000256" key="3">
    <source>
        <dbReference type="ARBA" id="ARBA00012918"/>
    </source>
</evidence>
<evidence type="ECO:0000256" key="5">
    <source>
        <dbReference type="ARBA" id="ARBA00049534"/>
    </source>
</evidence>
<dbReference type="RefSeq" id="WP_099334875.1">
    <property type="nucleotide sequence ID" value="NZ_CP042812.1"/>
</dbReference>
<dbReference type="Proteomes" id="UP000221384">
    <property type="component" value="Unassembled WGS sequence"/>
</dbReference>
<gene>
    <name evidence="6" type="primary">glsA</name>
    <name evidence="7" type="ORF">CPG37_10210</name>
</gene>
<keyword evidence="8" id="KW-1185">Reference proteome</keyword>
<comment type="catalytic activity">
    <reaction evidence="5 6">
        <text>L-glutamine + H2O = L-glutamate + NH4(+)</text>
        <dbReference type="Rhea" id="RHEA:15889"/>
        <dbReference type="ChEBI" id="CHEBI:15377"/>
        <dbReference type="ChEBI" id="CHEBI:28938"/>
        <dbReference type="ChEBI" id="CHEBI:29985"/>
        <dbReference type="ChEBI" id="CHEBI:58359"/>
        <dbReference type="EC" id="3.5.1.2"/>
    </reaction>
</comment>
<keyword evidence="4 6" id="KW-0378">Hydrolase</keyword>
<comment type="caution">
    <text evidence="7">The sequence shown here is derived from an EMBL/GenBank/DDBJ whole genome shotgun (WGS) entry which is preliminary data.</text>
</comment>
<evidence type="ECO:0000256" key="6">
    <source>
        <dbReference type="HAMAP-Rule" id="MF_00313"/>
    </source>
</evidence>
<evidence type="ECO:0000256" key="4">
    <source>
        <dbReference type="ARBA" id="ARBA00022801"/>
    </source>
</evidence>
<name>A0ABX4LN10_9BACT</name>
<dbReference type="NCBIfam" id="TIGR03814">
    <property type="entry name" value="Gln_ase"/>
    <property type="match status" value="1"/>
</dbReference>
<evidence type="ECO:0000313" key="8">
    <source>
        <dbReference type="Proteomes" id="UP000221384"/>
    </source>
</evidence>
<feature type="binding site" evidence="6">
    <location>
        <position position="166"/>
    </location>
    <ligand>
        <name>substrate</name>
    </ligand>
</feature>
<evidence type="ECO:0000256" key="1">
    <source>
        <dbReference type="ARBA" id="ARBA00011076"/>
    </source>
</evidence>
<feature type="binding site" evidence="6">
    <location>
        <position position="159"/>
    </location>
    <ligand>
        <name>substrate</name>
    </ligand>
</feature>
<reference evidence="7 8" key="1">
    <citation type="submission" date="2017-09" db="EMBL/GenBank/DDBJ databases">
        <authorList>
            <person name="Perez-Cataluna A."/>
            <person name="Figueras M.J."/>
            <person name="Salas-Masso N."/>
        </authorList>
    </citation>
    <scope>NUCLEOTIDE SEQUENCE [LARGE SCALE GENOMIC DNA]</scope>
    <source>
        <strain evidence="7 8">F138-33</strain>
    </source>
</reference>
<comment type="similarity">
    <text evidence="1 6">Belongs to the glutaminase family.</text>
</comment>
<dbReference type="NCBIfam" id="NF002133">
    <property type="entry name" value="PRK00971.1-2"/>
    <property type="match status" value="1"/>
</dbReference>
<dbReference type="InterPro" id="IPR015868">
    <property type="entry name" value="Glutaminase"/>
</dbReference>
<dbReference type="PANTHER" id="PTHR12544:SF29">
    <property type="entry name" value="GLUTAMINASE"/>
    <property type="match status" value="1"/>
</dbReference>
<feature type="binding site" evidence="6">
    <location>
        <position position="260"/>
    </location>
    <ligand>
        <name>substrate</name>
    </ligand>
</feature>
<dbReference type="PANTHER" id="PTHR12544">
    <property type="entry name" value="GLUTAMINASE"/>
    <property type="match status" value="1"/>
</dbReference>
<dbReference type="InterPro" id="IPR012338">
    <property type="entry name" value="Beta-lactam/transpept-like"/>
</dbReference>
<dbReference type="EMBL" id="NWVW01000012">
    <property type="protein sequence ID" value="PHO09264.1"/>
    <property type="molecule type" value="Genomic_DNA"/>
</dbReference>
<dbReference type="HAMAP" id="MF_00313">
    <property type="entry name" value="Glutaminase"/>
    <property type="match status" value="1"/>
</dbReference>
<comment type="subunit">
    <text evidence="2 6">Homotetramer.</text>
</comment>
<organism evidence="7 8">
    <name type="scientific">Malaciobacter canalis</name>
    <dbReference type="NCBI Taxonomy" id="1912871"/>
    <lineage>
        <taxon>Bacteria</taxon>
        <taxon>Pseudomonadati</taxon>
        <taxon>Campylobacterota</taxon>
        <taxon>Epsilonproteobacteria</taxon>
        <taxon>Campylobacterales</taxon>
        <taxon>Arcobacteraceae</taxon>
        <taxon>Malaciobacter</taxon>
    </lineage>
</organism>
<accession>A0ABX4LN10</accession>
<feature type="binding site" evidence="6">
    <location>
        <position position="113"/>
    </location>
    <ligand>
        <name>substrate</name>
    </ligand>
</feature>
<evidence type="ECO:0000313" key="7">
    <source>
        <dbReference type="EMBL" id="PHO09264.1"/>
    </source>
</evidence>
<dbReference type="EC" id="3.5.1.2" evidence="3 6"/>
<feature type="binding site" evidence="6">
    <location>
        <position position="242"/>
    </location>
    <ligand>
        <name>substrate</name>
    </ligand>
</feature>
<proteinExistence type="inferred from homology"/>
<keyword evidence="6" id="KW-0007">Acetylation</keyword>
<feature type="binding site" evidence="6">
    <location>
        <position position="190"/>
    </location>
    <ligand>
        <name>substrate</name>
    </ligand>
</feature>
<dbReference type="Gene3D" id="3.40.710.10">
    <property type="entry name" value="DD-peptidase/beta-lactamase superfamily"/>
    <property type="match status" value="1"/>
</dbReference>
<protein>
    <recommendedName>
        <fullName evidence="3 6">Glutaminase</fullName>
        <ecNumber evidence="3 6">3.5.1.2</ecNumber>
    </recommendedName>
</protein>
<dbReference type="GO" id="GO:0004359">
    <property type="term" value="F:glutaminase activity"/>
    <property type="evidence" value="ECO:0007669"/>
    <property type="project" value="UniProtKB-EC"/>
</dbReference>
<dbReference type="SUPFAM" id="SSF56601">
    <property type="entry name" value="beta-lactamase/transpeptidase-like"/>
    <property type="match status" value="1"/>
</dbReference>
<dbReference type="Pfam" id="PF04960">
    <property type="entry name" value="Glutaminase"/>
    <property type="match status" value="1"/>
</dbReference>
<feature type="binding site" evidence="6">
    <location>
        <position position="63"/>
    </location>
    <ligand>
        <name>substrate</name>
    </ligand>
</feature>
<sequence>MNYQTILEEIYEQIQPELTKGKVASYIPALKQVDSDDFAMSIHLLDGTSYNIGSYNKKFSIQSISKVFTFSMALELYSTKLYKRVWHEPSGNPFNSLIQLEYEKGIPRNPFINAGAIVTTDTLLSYYKTKEKAFEAINNFINKLCKEDITYNKEIFDSELKHGFRNQALASLMKSFNNIKNPIENTLDTYFKQCSLMMNCEQLAKSMLYLANHGEDPDTKEIYINSSRAKRVNSLMLTCGHYDASGDFAFHVGLPGKSGVGGGIVAVVPKKMSICVYSPRLNAKGNSHAGTKALELFTSKTKLSIF</sequence>
<evidence type="ECO:0000256" key="2">
    <source>
        <dbReference type="ARBA" id="ARBA00011881"/>
    </source>
</evidence>